<accession>A0A922CI74</accession>
<dbReference type="EMBL" id="JH668349">
    <property type="protein sequence ID" value="KAG6447799.1"/>
    <property type="molecule type" value="Genomic_DNA"/>
</dbReference>
<keyword evidence="3 6" id="KW-0378">Hydrolase</keyword>
<dbReference type="GO" id="GO:0052689">
    <property type="term" value="F:carboxylic ester hydrolase activity"/>
    <property type="evidence" value="ECO:0007669"/>
    <property type="project" value="UniProtKB-KW"/>
</dbReference>
<dbReference type="PANTHER" id="PTHR43142:SF1">
    <property type="entry name" value="CARBOXYLIC ESTER HYDROLASE"/>
    <property type="match status" value="1"/>
</dbReference>
<dbReference type="Pfam" id="PF00135">
    <property type="entry name" value="COesterase"/>
    <property type="match status" value="1"/>
</dbReference>
<keyword evidence="4" id="KW-1015">Disulfide bond</keyword>
<dbReference type="EC" id="3.1.1.-" evidence="6"/>
<protein>
    <recommendedName>
        <fullName evidence="6">Carboxylic ester hydrolase</fullName>
        <ecNumber evidence="6">3.1.1.-</ecNumber>
    </recommendedName>
</protein>
<dbReference type="AlphaFoldDB" id="A0A922CI74"/>
<reference evidence="8" key="2">
    <citation type="submission" date="2020-12" db="EMBL/GenBank/DDBJ databases">
        <authorList>
            <person name="Kanost M."/>
        </authorList>
    </citation>
    <scope>NUCLEOTIDE SEQUENCE</scope>
</reference>
<name>A0A922CI74_MANSE</name>
<evidence type="ECO:0000259" key="7">
    <source>
        <dbReference type="Pfam" id="PF00135"/>
    </source>
</evidence>
<sequence length="542" mass="60634">MISYACFIFLSLCLFHNVESSARIDPLVETKVGLIRGLRSGNGQYSMFMGIPFGQVNASNPFGIATEYPHFEKPYDAYDDTSLCPQTNKTNQFAIGSLDCLRLNIYVPAVATSTFKLPVMIWIYGGAFLRGSSSRASAGPDYLVRHDVILVTINYRVGPYGFMCLDIPEVPGNQGLKDQYLAIKWVKENIAAFGGDVNKITLFGESAGGHSIDLHLRSSNEKLFNNAILQSGSAVAATVFQEPDKEAPIKLAEHLGLNTTCIHEALEFLAGTEPEQIIEATVALDMSFKPCVEKDIDGVDNFITTTWVDTAVPKVANMPVLLGFNNHEFLTIYANNGVDHYKESNIFQNSLQSQFKFSEDELVEMSNLFRHFYMGDRPITEELEWPIVDFGSDYTYIHPIRRTINKFMESGAGDLYYYMFSYSGGRNYAKIAANITEGGAAHADEMGYLFSMAALQDAPNAADQLVLDRMTTMWTNFAKYSDPTPEVTDLLPLKWTPVTVDTLYCMEINSTLTLTGRPLHERMAFWELFLKMNKALLKKFDD</sequence>
<gene>
    <name evidence="8" type="ORF">O3G_MSEX005198</name>
</gene>
<evidence type="ECO:0000313" key="10">
    <source>
        <dbReference type="Proteomes" id="UP000791440"/>
    </source>
</evidence>
<evidence type="ECO:0000313" key="9">
    <source>
        <dbReference type="EMBL" id="UXP71960.1"/>
    </source>
</evidence>
<dbReference type="InterPro" id="IPR019826">
    <property type="entry name" value="Carboxylesterase_B_AS"/>
</dbReference>
<organism evidence="8 10">
    <name type="scientific">Manduca sexta</name>
    <name type="common">Tobacco hawkmoth</name>
    <name type="synonym">Tobacco hornworm</name>
    <dbReference type="NCBI Taxonomy" id="7130"/>
    <lineage>
        <taxon>Eukaryota</taxon>
        <taxon>Metazoa</taxon>
        <taxon>Ecdysozoa</taxon>
        <taxon>Arthropoda</taxon>
        <taxon>Hexapoda</taxon>
        <taxon>Insecta</taxon>
        <taxon>Pterygota</taxon>
        <taxon>Neoptera</taxon>
        <taxon>Endopterygota</taxon>
        <taxon>Lepidoptera</taxon>
        <taxon>Glossata</taxon>
        <taxon>Ditrysia</taxon>
        <taxon>Bombycoidea</taxon>
        <taxon>Sphingidae</taxon>
        <taxon>Sphinginae</taxon>
        <taxon>Sphingini</taxon>
        <taxon>Manduca</taxon>
    </lineage>
</organism>
<dbReference type="InterPro" id="IPR002018">
    <property type="entry name" value="CarbesteraseB"/>
</dbReference>
<reference evidence="8" key="1">
    <citation type="journal article" date="2016" name="Insect Biochem. Mol. Biol.">
        <title>Multifaceted biological insights from a draft genome sequence of the tobacco hornworm moth, Manduca sexta.</title>
        <authorList>
            <person name="Kanost M.R."/>
            <person name="Arrese E.L."/>
            <person name="Cao X."/>
            <person name="Chen Y.R."/>
            <person name="Chellapilla S."/>
            <person name="Goldsmith M.R."/>
            <person name="Grosse-Wilde E."/>
            <person name="Heckel D.G."/>
            <person name="Herndon N."/>
            <person name="Jiang H."/>
            <person name="Papanicolaou A."/>
            <person name="Qu J."/>
            <person name="Soulages J.L."/>
            <person name="Vogel H."/>
            <person name="Walters J."/>
            <person name="Waterhouse R.M."/>
            <person name="Ahn S.J."/>
            <person name="Almeida F.C."/>
            <person name="An C."/>
            <person name="Aqrawi P."/>
            <person name="Bretschneider A."/>
            <person name="Bryant W.B."/>
            <person name="Bucks S."/>
            <person name="Chao H."/>
            <person name="Chevignon G."/>
            <person name="Christen J.M."/>
            <person name="Clarke D.F."/>
            <person name="Dittmer N.T."/>
            <person name="Ferguson L.C.F."/>
            <person name="Garavelou S."/>
            <person name="Gordon K.H.J."/>
            <person name="Gunaratna R.T."/>
            <person name="Han Y."/>
            <person name="Hauser F."/>
            <person name="He Y."/>
            <person name="Heidel-Fischer H."/>
            <person name="Hirsh A."/>
            <person name="Hu Y."/>
            <person name="Jiang H."/>
            <person name="Kalra D."/>
            <person name="Klinner C."/>
            <person name="Konig C."/>
            <person name="Kovar C."/>
            <person name="Kroll A.R."/>
            <person name="Kuwar S.S."/>
            <person name="Lee S.L."/>
            <person name="Lehman R."/>
            <person name="Li K."/>
            <person name="Li Z."/>
            <person name="Liang H."/>
            <person name="Lovelace S."/>
            <person name="Lu Z."/>
            <person name="Mansfield J.H."/>
            <person name="McCulloch K.J."/>
            <person name="Mathew T."/>
            <person name="Morton B."/>
            <person name="Muzny D.M."/>
            <person name="Neunemann D."/>
            <person name="Ongeri F."/>
            <person name="Pauchet Y."/>
            <person name="Pu L.L."/>
            <person name="Pyrousis I."/>
            <person name="Rao X.J."/>
            <person name="Redding A."/>
            <person name="Roesel C."/>
            <person name="Sanchez-Gracia A."/>
            <person name="Schaack S."/>
            <person name="Shukla A."/>
            <person name="Tetreau G."/>
            <person name="Wang Y."/>
            <person name="Xiong G.H."/>
            <person name="Traut W."/>
            <person name="Walsh T.K."/>
            <person name="Worley K.C."/>
            <person name="Wu D."/>
            <person name="Wu W."/>
            <person name="Wu Y.Q."/>
            <person name="Zhang X."/>
            <person name="Zou Z."/>
            <person name="Zucker H."/>
            <person name="Briscoe A.D."/>
            <person name="Burmester T."/>
            <person name="Clem R.J."/>
            <person name="Feyereisen R."/>
            <person name="Grimmelikhuijzen C.J.P."/>
            <person name="Hamodrakas S.J."/>
            <person name="Hansson B.S."/>
            <person name="Huguet E."/>
            <person name="Jermiin L.S."/>
            <person name="Lan Q."/>
            <person name="Lehman H.K."/>
            <person name="Lorenzen M."/>
            <person name="Merzendorfer H."/>
            <person name="Michalopoulos I."/>
            <person name="Morton D.B."/>
            <person name="Muthukrishnan S."/>
            <person name="Oakeshott J.G."/>
            <person name="Palmer W."/>
            <person name="Park Y."/>
            <person name="Passarelli A.L."/>
            <person name="Rozas J."/>
            <person name="Schwartz L.M."/>
            <person name="Smith W."/>
            <person name="Southgate A."/>
            <person name="Vilcinskas A."/>
            <person name="Vogt R."/>
            <person name="Wang P."/>
            <person name="Werren J."/>
            <person name="Yu X.Q."/>
            <person name="Zhou J.J."/>
            <person name="Brown S.J."/>
            <person name="Scherer S.E."/>
            <person name="Richards S."/>
            <person name="Blissard G.W."/>
        </authorList>
    </citation>
    <scope>NUCLEOTIDE SEQUENCE</scope>
</reference>
<keyword evidence="2" id="KW-0719">Serine esterase</keyword>
<keyword evidence="6" id="KW-0732">Signal</keyword>
<comment type="similarity">
    <text evidence="1 6">Belongs to the type-B carboxylesterase/lipase family.</text>
</comment>
<feature type="chain" id="PRO_5039740178" description="Carboxylic ester hydrolase" evidence="6">
    <location>
        <begin position="21"/>
        <end position="542"/>
    </location>
</feature>
<feature type="signal peptide" evidence="6">
    <location>
        <begin position="1"/>
        <end position="20"/>
    </location>
</feature>
<evidence type="ECO:0000256" key="5">
    <source>
        <dbReference type="ARBA" id="ARBA00023180"/>
    </source>
</evidence>
<feature type="domain" description="Carboxylesterase type B" evidence="7">
    <location>
        <begin position="25"/>
        <end position="526"/>
    </location>
</feature>
<keyword evidence="10" id="KW-1185">Reference proteome</keyword>
<dbReference type="EMBL" id="ON929178">
    <property type="protein sequence ID" value="UXP71960.1"/>
    <property type="molecule type" value="mRNA"/>
</dbReference>
<keyword evidence="5" id="KW-0325">Glycoprotein</keyword>
<dbReference type="Proteomes" id="UP000791440">
    <property type="component" value="Unassembled WGS sequence"/>
</dbReference>
<evidence type="ECO:0000256" key="6">
    <source>
        <dbReference type="RuleBase" id="RU361235"/>
    </source>
</evidence>
<evidence type="ECO:0000256" key="3">
    <source>
        <dbReference type="ARBA" id="ARBA00022801"/>
    </source>
</evidence>
<reference evidence="9" key="3">
    <citation type="journal article" date="2022" name="Insect Sci.">
        <title>Genome-wide identification, classification, and expression profiling of serine esterases and other esterase-related proteins in the tobacco hornworm, Manduca sexta.</title>
        <authorList>
            <person name="Miao Z."/>
            <person name="Xiong C."/>
            <person name="Cao X."/>
            <person name="Shan T."/>
            <person name="Jin Q."/>
            <person name="Jiang H."/>
        </authorList>
    </citation>
    <scope>NUCLEOTIDE SEQUENCE</scope>
    <source>
        <strain evidence="9">AE4</strain>
    </source>
</reference>
<evidence type="ECO:0000256" key="1">
    <source>
        <dbReference type="ARBA" id="ARBA00005964"/>
    </source>
</evidence>
<dbReference type="EMBL" id="JH668349">
    <property type="protein sequence ID" value="KAG6447801.1"/>
    <property type="molecule type" value="Genomic_DNA"/>
</dbReference>
<evidence type="ECO:0000256" key="4">
    <source>
        <dbReference type="ARBA" id="ARBA00023157"/>
    </source>
</evidence>
<evidence type="ECO:0000313" key="8">
    <source>
        <dbReference type="EMBL" id="KAG6447800.1"/>
    </source>
</evidence>
<dbReference type="EMBL" id="JH668349">
    <property type="protein sequence ID" value="KAG6447800.1"/>
    <property type="molecule type" value="Genomic_DNA"/>
</dbReference>
<dbReference type="PROSITE" id="PS00122">
    <property type="entry name" value="CARBOXYLESTERASE_B_1"/>
    <property type="match status" value="1"/>
</dbReference>
<dbReference type="PANTHER" id="PTHR43142">
    <property type="entry name" value="CARBOXYLIC ESTER HYDROLASE"/>
    <property type="match status" value="1"/>
</dbReference>
<proteinExistence type="evidence at transcript level"/>
<evidence type="ECO:0000256" key="2">
    <source>
        <dbReference type="ARBA" id="ARBA00022487"/>
    </source>
</evidence>